<evidence type="ECO:0000256" key="2">
    <source>
        <dbReference type="ARBA" id="ARBA00022692"/>
    </source>
</evidence>
<evidence type="ECO:0000256" key="1">
    <source>
        <dbReference type="ARBA" id="ARBA00004141"/>
    </source>
</evidence>
<evidence type="ECO:0000256" key="5">
    <source>
        <dbReference type="SAM" id="Phobius"/>
    </source>
</evidence>
<dbReference type="PANTHER" id="PTHR31465">
    <property type="entry name" value="PROTEIN RTA1-RELATED"/>
    <property type="match status" value="1"/>
</dbReference>
<dbReference type="EMBL" id="FJOG01000012">
    <property type="protein sequence ID" value="CZR58658.1"/>
    <property type="molecule type" value="Genomic_DNA"/>
</dbReference>
<evidence type="ECO:0000313" key="7">
    <source>
        <dbReference type="Proteomes" id="UP000184330"/>
    </source>
</evidence>
<dbReference type="InterPro" id="IPR007568">
    <property type="entry name" value="RTA1"/>
</dbReference>
<feature type="transmembrane region" description="Helical" evidence="5">
    <location>
        <begin position="18"/>
        <end position="38"/>
    </location>
</feature>
<evidence type="ECO:0000256" key="4">
    <source>
        <dbReference type="ARBA" id="ARBA00023136"/>
    </source>
</evidence>
<feature type="transmembrane region" description="Helical" evidence="5">
    <location>
        <begin position="201"/>
        <end position="218"/>
    </location>
</feature>
<dbReference type="PANTHER" id="PTHR31465:SF35">
    <property type="entry name" value="RTA1 DOMAIN PROTEIN-RELATED"/>
    <property type="match status" value="1"/>
</dbReference>
<dbReference type="AlphaFoldDB" id="A0A1L7X0W2"/>
<evidence type="ECO:0000313" key="6">
    <source>
        <dbReference type="EMBL" id="CZR58658.1"/>
    </source>
</evidence>
<name>A0A1L7X0W2_9HELO</name>
<feature type="transmembrane region" description="Helical" evidence="5">
    <location>
        <begin position="157"/>
        <end position="181"/>
    </location>
</feature>
<dbReference type="GO" id="GO:0016020">
    <property type="term" value="C:membrane"/>
    <property type="evidence" value="ECO:0007669"/>
    <property type="project" value="UniProtKB-SubCell"/>
</dbReference>
<feature type="transmembrane region" description="Helical" evidence="5">
    <location>
        <begin position="120"/>
        <end position="137"/>
    </location>
</feature>
<keyword evidence="3 5" id="KW-1133">Transmembrane helix</keyword>
<sequence>MSSDSNEKYKYYHYDPSLAAACIFAVVFGITTIWHSILIAKHRTWYFIPMLVGGIFEIVGYAARGVSSGQAPHLTIAPYVIQTLLLLVAPALLAASIYMILGRIIVSVDGESYSLIKKRWLTKVFVTSDVLSFFIQLGGGGLMASSKASSAKLGSHIVLAGLLIQIIIFGFFIVATLVFHLRLRAMPTTQSHDPSLPWKKFLYILYTSSAFIMIRSIVRVAEFVEGFEGVIILHEVFLYVFDGVPMAAVMAIFDIWYPSSFSKQARKVRLHAESVESNRELSNVELQSK</sequence>
<feature type="transmembrane region" description="Helical" evidence="5">
    <location>
        <begin position="45"/>
        <end position="64"/>
    </location>
</feature>
<keyword evidence="4 5" id="KW-0472">Membrane</keyword>
<feature type="transmembrane region" description="Helical" evidence="5">
    <location>
        <begin position="238"/>
        <end position="257"/>
    </location>
</feature>
<dbReference type="Pfam" id="PF04479">
    <property type="entry name" value="RTA1"/>
    <property type="match status" value="1"/>
</dbReference>
<reference evidence="6 7" key="1">
    <citation type="submission" date="2016-03" db="EMBL/GenBank/DDBJ databases">
        <authorList>
            <person name="Ploux O."/>
        </authorList>
    </citation>
    <scope>NUCLEOTIDE SEQUENCE [LARGE SCALE GENOMIC DNA]</scope>
    <source>
        <strain evidence="6 7">UAMH 11012</strain>
    </source>
</reference>
<dbReference type="STRING" id="576137.A0A1L7X0W2"/>
<keyword evidence="7" id="KW-1185">Reference proteome</keyword>
<protein>
    <submittedName>
        <fullName evidence="6">Related to RTM1 protein</fullName>
    </submittedName>
</protein>
<proteinExistence type="predicted"/>
<gene>
    <name evidence="6" type="ORF">PAC_08550</name>
</gene>
<accession>A0A1L7X0W2</accession>
<comment type="subcellular location">
    <subcellularLocation>
        <location evidence="1">Membrane</location>
        <topology evidence="1">Multi-pass membrane protein</topology>
    </subcellularLocation>
</comment>
<feature type="transmembrane region" description="Helical" evidence="5">
    <location>
        <begin position="76"/>
        <end position="100"/>
    </location>
</feature>
<dbReference type="Proteomes" id="UP000184330">
    <property type="component" value="Unassembled WGS sequence"/>
</dbReference>
<keyword evidence="2 5" id="KW-0812">Transmembrane</keyword>
<organism evidence="6 7">
    <name type="scientific">Phialocephala subalpina</name>
    <dbReference type="NCBI Taxonomy" id="576137"/>
    <lineage>
        <taxon>Eukaryota</taxon>
        <taxon>Fungi</taxon>
        <taxon>Dikarya</taxon>
        <taxon>Ascomycota</taxon>
        <taxon>Pezizomycotina</taxon>
        <taxon>Leotiomycetes</taxon>
        <taxon>Helotiales</taxon>
        <taxon>Mollisiaceae</taxon>
        <taxon>Phialocephala</taxon>
        <taxon>Phialocephala fortinii species complex</taxon>
    </lineage>
</organism>
<dbReference type="OrthoDB" id="3358017at2759"/>
<evidence type="ECO:0000256" key="3">
    <source>
        <dbReference type="ARBA" id="ARBA00022989"/>
    </source>
</evidence>